<feature type="non-terminal residue" evidence="6">
    <location>
        <position position="199"/>
    </location>
</feature>
<evidence type="ECO:0000313" key="6">
    <source>
        <dbReference type="EMBL" id="KKW36672.1"/>
    </source>
</evidence>
<evidence type="ECO:0000256" key="4">
    <source>
        <dbReference type="ARBA" id="ARBA00035256"/>
    </source>
</evidence>
<gene>
    <name evidence="6" type="ORF">UY82_C0015G0001</name>
</gene>
<dbReference type="InterPro" id="IPR018130">
    <property type="entry name" value="Ribosomal_uS2_CS"/>
</dbReference>
<keyword evidence="3" id="KW-0687">Ribonucleoprotein</keyword>
<dbReference type="Proteomes" id="UP000033865">
    <property type="component" value="Unassembled WGS sequence"/>
</dbReference>
<dbReference type="GO" id="GO:0022627">
    <property type="term" value="C:cytosolic small ribosomal subunit"/>
    <property type="evidence" value="ECO:0007669"/>
    <property type="project" value="TreeGrafter"/>
</dbReference>
<name>A0A0G2A701_9BACT</name>
<comment type="similarity">
    <text evidence="1">Belongs to the universal ribosomal protein uS2 family.</text>
</comment>
<dbReference type="GO" id="GO:0006412">
    <property type="term" value="P:translation"/>
    <property type="evidence" value="ECO:0007669"/>
    <property type="project" value="InterPro"/>
</dbReference>
<protein>
    <recommendedName>
        <fullName evidence="4">Small ribosomal subunit protein uS2</fullName>
    </recommendedName>
    <alternativeName>
        <fullName evidence="5">30S ribosomal protein S2</fullName>
    </alternativeName>
</protein>
<evidence type="ECO:0000256" key="1">
    <source>
        <dbReference type="ARBA" id="ARBA00006242"/>
    </source>
</evidence>
<proteinExistence type="inferred from homology"/>
<dbReference type="PANTHER" id="PTHR12534:SF0">
    <property type="entry name" value="SMALL RIBOSOMAL SUBUNIT PROTEIN US2M"/>
    <property type="match status" value="1"/>
</dbReference>
<dbReference type="InterPro" id="IPR023591">
    <property type="entry name" value="Ribosomal_uS2_flav_dom_sf"/>
</dbReference>
<keyword evidence="2 6" id="KW-0689">Ribosomal protein</keyword>
<sequence>MKLPTLQELLTAGAHFGHQASRWHPKMAPYIFGVRSGIHVINLERTQEELGKALDVVKSIAAKGGVILFVGTKSQAKKYVRAAAEDCGMPFVTERWLGGTLTNFKQIRDAVDRYLKLKEQQLKGELGKYTKLERLMIARDIEECDVKIGGIATLKKRVRAMRTDEPCAAGDEYTHNFLIKDLLPNRIYSNIIYMEIPVH</sequence>
<reference evidence="6 7" key="1">
    <citation type="journal article" date="2015" name="Nature">
        <title>rRNA introns, odd ribosomes, and small enigmatic genomes across a large radiation of phyla.</title>
        <authorList>
            <person name="Brown C.T."/>
            <person name="Hug L.A."/>
            <person name="Thomas B.C."/>
            <person name="Sharon I."/>
            <person name="Castelle C.J."/>
            <person name="Singh A."/>
            <person name="Wilkins M.J."/>
            <person name="Williams K.H."/>
            <person name="Banfield J.F."/>
        </authorList>
    </citation>
    <scope>NUCLEOTIDE SEQUENCE [LARGE SCALE GENOMIC DNA]</scope>
</reference>
<dbReference type="EMBL" id="LCRN01000015">
    <property type="protein sequence ID" value="KKW36672.1"/>
    <property type="molecule type" value="Genomic_DNA"/>
</dbReference>
<dbReference type="InterPro" id="IPR001865">
    <property type="entry name" value="Ribosomal_uS2"/>
</dbReference>
<dbReference type="SUPFAM" id="SSF52313">
    <property type="entry name" value="Ribosomal protein S2"/>
    <property type="match status" value="1"/>
</dbReference>
<evidence type="ECO:0000256" key="3">
    <source>
        <dbReference type="ARBA" id="ARBA00023274"/>
    </source>
</evidence>
<dbReference type="PATRIC" id="fig|1618986.3.peg.184"/>
<dbReference type="NCBIfam" id="TIGR01011">
    <property type="entry name" value="rpsB_bact"/>
    <property type="match status" value="1"/>
</dbReference>
<dbReference type="PRINTS" id="PR00395">
    <property type="entry name" value="RIBOSOMALS2"/>
</dbReference>
<dbReference type="AlphaFoldDB" id="A0A0G2A701"/>
<dbReference type="CDD" id="cd01425">
    <property type="entry name" value="RPS2"/>
    <property type="match status" value="1"/>
</dbReference>
<organism evidence="6 7">
    <name type="scientific">Candidatus Uhrbacteria bacterium GW2011_GWC2_53_7</name>
    <dbReference type="NCBI Taxonomy" id="1618986"/>
    <lineage>
        <taxon>Bacteria</taxon>
        <taxon>Candidatus Uhriibacteriota</taxon>
    </lineage>
</organism>
<evidence type="ECO:0000256" key="5">
    <source>
        <dbReference type="ARBA" id="ARBA00035518"/>
    </source>
</evidence>
<evidence type="ECO:0000256" key="2">
    <source>
        <dbReference type="ARBA" id="ARBA00022980"/>
    </source>
</evidence>
<dbReference type="PROSITE" id="PS00962">
    <property type="entry name" value="RIBOSOMAL_S2_1"/>
    <property type="match status" value="1"/>
</dbReference>
<accession>A0A0G2A701</accession>
<dbReference type="GO" id="GO:0003735">
    <property type="term" value="F:structural constituent of ribosome"/>
    <property type="evidence" value="ECO:0007669"/>
    <property type="project" value="InterPro"/>
</dbReference>
<evidence type="ECO:0000313" key="7">
    <source>
        <dbReference type="Proteomes" id="UP000033865"/>
    </source>
</evidence>
<dbReference type="HAMAP" id="MF_00291_B">
    <property type="entry name" value="Ribosomal_uS2_B"/>
    <property type="match status" value="1"/>
</dbReference>
<dbReference type="InterPro" id="IPR005706">
    <property type="entry name" value="Ribosomal_uS2_bac/mit/plastid"/>
</dbReference>
<dbReference type="Gene3D" id="3.40.50.10490">
    <property type="entry name" value="Glucose-6-phosphate isomerase like protein, domain 1"/>
    <property type="match status" value="1"/>
</dbReference>
<dbReference type="PANTHER" id="PTHR12534">
    <property type="entry name" value="30S RIBOSOMAL PROTEIN S2 PROKARYOTIC AND ORGANELLAR"/>
    <property type="match status" value="1"/>
</dbReference>
<dbReference type="Pfam" id="PF00318">
    <property type="entry name" value="Ribosomal_S2"/>
    <property type="match status" value="1"/>
</dbReference>
<comment type="caution">
    <text evidence="6">The sequence shown here is derived from an EMBL/GenBank/DDBJ whole genome shotgun (WGS) entry which is preliminary data.</text>
</comment>